<evidence type="ECO:0000313" key="2">
    <source>
        <dbReference type="Proteomes" id="UP000540568"/>
    </source>
</evidence>
<dbReference type="EMBL" id="JACGWV010000001">
    <property type="protein sequence ID" value="MBA8807923.1"/>
    <property type="molecule type" value="Genomic_DNA"/>
</dbReference>
<dbReference type="InterPro" id="IPR014942">
    <property type="entry name" value="AbiEii"/>
</dbReference>
<dbReference type="AlphaFoldDB" id="A0A7W3J7Z9"/>
<sequence length="541" mass="59884">MYDGELEIHVTVSSWQADQLDAFADSRGLKVSRIELDHGRTPVQPMLTLTLRGSLDDARARVAQLRAELMDARMQPVRVKIEAAPWNPDVPVTDDEAQPGLHFEHHVKLRLPADDLGRLLEASRLARRHDARTSRNARRRRDDGTTERFVTQRCFDVGRTTSRARLDALLKDLDGHDFEVLEVEEEYVVLDDNIRLDAGWMGHAEPIARMNFSTSESRVRGLAAVAAEDDFPATFHLPDPAEGVTQHPVFDPALKQFPNAFRTAPPTFDDAGQAQAWHAAREQALAHVLRVIARSPWADHLVARGSVTLPVWLGDDARRPGDIDFVVVPHFLQADSAEAHALLDGIVGALAADPGPGLRAADATREGIWTYERAEGRRIVVPFDVVQDVVPGALPSGVVQIDLVFDEPLPVEPDRAVLPPSGAELFVAPPALQLAWKVQWLVTDGYPQGKDLYDAVLLSRHAALPWQILVDLLAPEVRQPSGAVALTASDILAIEPDWDAFGVDHPHIRGDRREWVEELALAAHRSERAARETEEPWPGRS</sequence>
<protein>
    <recommendedName>
        <fullName evidence="3">Nucleotidyltransferase AbiEii toxin of type IV toxin-antitoxin system</fullName>
    </recommendedName>
</protein>
<dbReference type="Pfam" id="PF08843">
    <property type="entry name" value="AbiEii"/>
    <property type="match status" value="1"/>
</dbReference>
<comment type="caution">
    <text evidence="1">The sequence shown here is derived from an EMBL/GenBank/DDBJ whole genome shotgun (WGS) entry which is preliminary data.</text>
</comment>
<dbReference type="Proteomes" id="UP000540568">
    <property type="component" value="Unassembled WGS sequence"/>
</dbReference>
<reference evidence="1 2" key="1">
    <citation type="submission" date="2020-07" db="EMBL/GenBank/DDBJ databases">
        <title>Sequencing the genomes of 1000 actinobacteria strains.</title>
        <authorList>
            <person name="Klenk H.-P."/>
        </authorList>
    </citation>
    <scope>NUCLEOTIDE SEQUENCE [LARGE SCALE GENOMIC DNA]</scope>
    <source>
        <strain evidence="1 2">DSM 44121</strain>
    </source>
</reference>
<keyword evidence="2" id="KW-1185">Reference proteome</keyword>
<evidence type="ECO:0008006" key="3">
    <source>
        <dbReference type="Google" id="ProtNLM"/>
    </source>
</evidence>
<proteinExistence type="predicted"/>
<gene>
    <name evidence="1" type="ORF">FHX71_001865</name>
</gene>
<organism evidence="1 2">
    <name type="scientific">Promicromonospora sukumoe</name>
    <dbReference type="NCBI Taxonomy" id="88382"/>
    <lineage>
        <taxon>Bacteria</taxon>
        <taxon>Bacillati</taxon>
        <taxon>Actinomycetota</taxon>
        <taxon>Actinomycetes</taxon>
        <taxon>Micrococcales</taxon>
        <taxon>Promicromonosporaceae</taxon>
        <taxon>Promicromonospora</taxon>
    </lineage>
</organism>
<name>A0A7W3J7Z9_9MICO</name>
<evidence type="ECO:0000313" key="1">
    <source>
        <dbReference type="EMBL" id="MBA8807923.1"/>
    </source>
</evidence>
<accession>A0A7W3J7Z9</accession>
<dbReference type="RefSeq" id="WP_182615620.1">
    <property type="nucleotide sequence ID" value="NZ_BAAATF010000006.1"/>
</dbReference>